<reference evidence="2 3" key="1">
    <citation type="submission" date="2019-03" db="EMBL/GenBank/DDBJ databases">
        <title>Genomic Encyclopedia of Type Strains, Phase IV (KMG-IV): sequencing the most valuable type-strain genomes for metagenomic binning, comparative biology and taxonomic classification.</title>
        <authorList>
            <person name="Goeker M."/>
        </authorList>
    </citation>
    <scope>NUCLEOTIDE SEQUENCE [LARGE SCALE GENOMIC DNA]</scope>
    <source>
        <strain evidence="2 3">DSM 16380</strain>
    </source>
</reference>
<dbReference type="InterPro" id="IPR036868">
    <property type="entry name" value="TusA-like_sf"/>
</dbReference>
<evidence type="ECO:0000313" key="2">
    <source>
        <dbReference type="EMBL" id="TCP18124.1"/>
    </source>
</evidence>
<dbReference type="AlphaFoldDB" id="A0A4R2NAT4"/>
<dbReference type="CDD" id="cd00291">
    <property type="entry name" value="SirA_YedF_YeeD"/>
    <property type="match status" value="1"/>
</dbReference>
<proteinExistence type="predicted"/>
<feature type="domain" description="UPF0033" evidence="1">
    <location>
        <begin position="4"/>
        <end position="63"/>
    </location>
</feature>
<dbReference type="SUPFAM" id="SSF64307">
    <property type="entry name" value="SirA-like"/>
    <property type="match status" value="1"/>
</dbReference>
<sequence>MNDIELDLSSYLCPEPILITKKVMEKLANGQKLVISINATTSFTDFQLLCEKYGYQAISLDERKLIIYR</sequence>
<dbReference type="Gene3D" id="3.30.110.40">
    <property type="entry name" value="TusA-like domain"/>
    <property type="match status" value="1"/>
</dbReference>
<dbReference type="EMBL" id="SLXJ01000003">
    <property type="protein sequence ID" value="TCP18124.1"/>
    <property type="molecule type" value="Genomic_DNA"/>
</dbReference>
<dbReference type="RefSeq" id="WP_132500936.1">
    <property type="nucleotide sequence ID" value="NZ_LVXA01000001.1"/>
</dbReference>
<dbReference type="Pfam" id="PF01206">
    <property type="entry name" value="TusA"/>
    <property type="match status" value="1"/>
</dbReference>
<dbReference type="Proteomes" id="UP000295537">
    <property type="component" value="Unassembled WGS sequence"/>
</dbReference>
<dbReference type="GO" id="GO:0016740">
    <property type="term" value="F:transferase activity"/>
    <property type="evidence" value="ECO:0007669"/>
    <property type="project" value="UniProtKB-KW"/>
</dbReference>
<organism evidence="2 3">
    <name type="scientific">Nicoletella semolina</name>
    <dbReference type="NCBI Taxonomy" id="271160"/>
    <lineage>
        <taxon>Bacteria</taxon>
        <taxon>Pseudomonadati</taxon>
        <taxon>Pseudomonadota</taxon>
        <taxon>Gammaproteobacteria</taxon>
        <taxon>Pasteurellales</taxon>
        <taxon>Pasteurellaceae</taxon>
        <taxon>Nicoletella</taxon>
    </lineage>
</organism>
<name>A0A4R2NAT4_9PAST</name>
<gene>
    <name evidence="2" type="ORF">EV693_10391</name>
</gene>
<keyword evidence="2" id="KW-0808">Transferase</keyword>
<dbReference type="OrthoDB" id="9797551at2"/>
<protein>
    <submittedName>
        <fullName evidence="2">TusA-related sulfurtransferase</fullName>
    </submittedName>
</protein>
<evidence type="ECO:0000313" key="3">
    <source>
        <dbReference type="Proteomes" id="UP000295537"/>
    </source>
</evidence>
<comment type="caution">
    <text evidence="2">The sequence shown here is derived from an EMBL/GenBank/DDBJ whole genome shotgun (WGS) entry which is preliminary data.</text>
</comment>
<keyword evidence="3" id="KW-1185">Reference proteome</keyword>
<accession>A0A4R2NAT4</accession>
<evidence type="ECO:0000259" key="1">
    <source>
        <dbReference type="Pfam" id="PF01206"/>
    </source>
</evidence>
<dbReference type="InterPro" id="IPR001455">
    <property type="entry name" value="TusA-like"/>
</dbReference>